<evidence type="ECO:0000256" key="5">
    <source>
        <dbReference type="ARBA" id="ARBA00022927"/>
    </source>
</evidence>
<proteinExistence type="inferred from homology"/>
<dbReference type="Pfam" id="PF04136">
    <property type="entry name" value="COG3_N"/>
    <property type="match status" value="2"/>
</dbReference>
<feature type="coiled-coil region" evidence="9">
    <location>
        <begin position="128"/>
        <end position="155"/>
    </location>
</feature>
<dbReference type="GO" id="GO:0006891">
    <property type="term" value="P:intra-Golgi vesicle-mediated transport"/>
    <property type="evidence" value="ECO:0007669"/>
    <property type="project" value="TreeGrafter"/>
</dbReference>
<dbReference type="Proteomes" id="UP000322667">
    <property type="component" value="Chromosome D13"/>
</dbReference>
<accession>A0A5D2I0J5</accession>
<evidence type="ECO:0000256" key="3">
    <source>
        <dbReference type="ARBA" id="ARBA00020976"/>
    </source>
</evidence>
<dbReference type="InterPro" id="IPR007265">
    <property type="entry name" value="COG_su3"/>
</dbReference>
<dbReference type="PANTHER" id="PTHR13302:SF8">
    <property type="entry name" value="CONSERVED OLIGOMERIC GOLGI COMPLEX SUBUNIT 3"/>
    <property type="match status" value="1"/>
</dbReference>
<dbReference type="InterPro" id="IPR048685">
    <property type="entry name" value="COG3_C"/>
</dbReference>
<keyword evidence="9" id="KW-0175">Coiled coil</keyword>
<evidence type="ECO:0000313" key="13">
    <source>
        <dbReference type="Proteomes" id="UP000322667"/>
    </source>
</evidence>
<protein>
    <recommendedName>
        <fullName evidence="3">Conserved oligomeric Golgi complex subunit 3</fullName>
    </recommendedName>
    <alternativeName>
        <fullName evidence="8">Component of oligomeric Golgi complex 3</fullName>
    </alternativeName>
</protein>
<evidence type="ECO:0000256" key="2">
    <source>
        <dbReference type="ARBA" id="ARBA00009936"/>
    </source>
</evidence>
<feature type="domain" description="Conserved oligomeric Golgi complex subunit 3 C-terminal" evidence="11">
    <location>
        <begin position="331"/>
        <end position="638"/>
    </location>
</feature>
<dbReference type="GO" id="GO:0006886">
    <property type="term" value="P:intracellular protein transport"/>
    <property type="evidence" value="ECO:0007669"/>
    <property type="project" value="InterPro"/>
</dbReference>
<evidence type="ECO:0000256" key="4">
    <source>
        <dbReference type="ARBA" id="ARBA00022448"/>
    </source>
</evidence>
<reference evidence="12 13" key="1">
    <citation type="submission" date="2019-07" db="EMBL/GenBank/DDBJ databases">
        <title>WGS assembly of Gossypium tomentosum.</title>
        <authorList>
            <person name="Chen Z.J."/>
            <person name="Sreedasyam A."/>
            <person name="Ando A."/>
            <person name="Song Q."/>
            <person name="De L."/>
            <person name="Hulse-Kemp A."/>
            <person name="Ding M."/>
            <person name="Ye W."/>
            <person name="Kirkbride R."/>
            <person name="Jenkins J."/>
            <person name="Plott C."/>
            <person name="Lovell J."/>
            <person name="Lin Y.-M."/>
            <person name="Vaughn R."/>
            <person name="Liu B."/>
            <person name="Li W."/>
            <person name="Simpson S."/>
            <person name="Scheffler B."/>
            <person name="Saski C."/>
            <person name="Grover C."/>
            <person name="Hu G."/>
            <person name="Conover J."/>
            <person name="Carlson J."/>
            <person name="Shu S."/>
            <person name="Boston L."/>
            <person name="Williams M."/>
            <person name="Peterson D."/>
            <person name="Mcgee K."/>
            <person name="Jones D."/>
            <person name="Wendel J."/>
            <person name="Stelly D."/>
            <person name="Grimwood J."/>
            <person name="Schmutz J."/>
        </authorList>
    </citation>
    <scope>NUCLEOTIDE SEQUENCE [LARGE SCALE GENOMIC DNA]</scope>
    <source>
        <strain evidence="12">7179.01</strain>
    </source>
</reference>
<dbReference type="GO" id="GO:0005801">
    <property type="term" value="C:cis-Golgi network"/>
    <property type="evidence" value="ECO:0007669"/>
    <property type="project" value="InterPro"/>
</dbReference>
<feature type="domain" description="Conserved oligomeric Golgi complex subunit 3 N-terminal" evidence="10">
    <location>
        <begin position="117"/>
        <end position="238"/>
    </location>
</feature>
<dbReference type="GO" id="GO:0000139">
    <property type="term" value="C:Golgi membrane"/>
    <property type="evidence" value="ECO:0007669"/>
    <property type="project" value="UniProtKB-SubCell"/>
</dbReference>
<comment type="similarity">
    <text evidence="2">Belongs to the COG3 family.</text>
</comment>
<feature type="domain" description="Conserved oligomeric Golgi complex subunit 3 N-terminal" evidence="10">
    <location>
        <begin position="265"/>
        <end position="303"/>
    </location>
</feature>
<evidence type="ECO:0000259" key="10">
    <source>
        <dbReference type="Pfam" id="PF04136"/>
    </source>
</evidence>
<keyword evidence="13" id="KW-1185">Reference proteome</keyword>
<dbReference type="AlphaFoldDB" id="A0A5D2I0J5"/>
<dbReference type="GO" id="GO:0007030">
    <property type="term" value="P:Golgi organization"/>
    <property type="evidence" value="ECO:0007669"/>
    <property type="project" value="TreeGrafter"/>
</dbReference>
<evidence type="ECO:0000313" key="12">
    <source>
        <dbReference type="EMBL" id="TYH36054.1"/>
    </source>
</evidence>
<evidence type="ECO:0000256" key="7">
    <source>
        <dbReference type="ARBA" id="ARBA00023136"/>
    </source>
</evidence>
<dbReference type="Pfam" id="PF20671">
    <property type="entry name" value="COG3_C"/>
    <property type="match status" value="1"/>
</dbReference>
<dbReference type="InterPro" id="IPR048320">
    <property type="entry name" value="COG3_N"/>
</dbReference>
<evidence type="ECO:0000259" key="11">
    <source>
        <dbReference type="Pfam" id="PF20671"/>
    </source>
</evidence>
<dbReference type="GO" id="GO:0017119">
    <property type="term" value="C:Golgi transport complex"/>
    <property type="evidence" value="ECO:0007669"/>
    <property type="project" value="TreeGrafter"/>
</dbReference>
<dbReference type="EMBL" id="CM017635">
    <property type="protein sequence ID" value="TYH36054.1"/>
    <property type="molecule type" value="Genomic_DNA"/>
</dbReference>
<evidence type="ECO:0000256" key="9">
    <source>
        <dbReference type="SAM" id="Coils"/>
    </source>
</evidence>
<evidence type="ECO:0000256" key="6">
    <source>
        <dbReference type="ARBA" id="ARBA00023034"/>
    </source>
</evidence>
<dbReference type="PANTHER" id="PTHR13302">
    <property type="entry name" value="CONSERVED OLIGOMERIC GOLGI COMPLEX COMPONENT 3"/>
    <property type="match status" value="1"/>
</dbReference>
<comment type="subcellular location">
    <subcellularLocation>
        <location evidence="1">Golgi apparatus membrane</location>
        <topology evidence="1">Peripheral membrane protein</topology>
    </subcellularLocation>
</comment>
<evidence type="ECO:0000256" key="8">
    <source>
        <dbReference type="ARBA" id="ARBA00031339"/>
    </source>
</evidence>
<sequence>MATNPATAPSKLPKSGAISKGYNFASTWEQNAPLTEQQQRAIQMLSHAVAERPFPANLAQERTSGQDKGLSVSTKDDNFRDSEAIDEILVNSNQFYKWFTDLESALRSETEEKYQHYVDTLVDRIQTCDDILRQVDETLDLLNELQLQHQAVETKTKTLHDACNRLVMEKQRLIEFAEALRSKLEYFDELENITSNFYSPNMNVGNANFLPLLKRLDECILYVENNPQYAESSVYLLKLLFDNRVITVHMSTYHQNILIKNFPCRYVENNPQYAESSVYLLKFRQLQSRALGMIRSHVVSVLKSASSQVQAAIWSSGGNKESLSEGVEASIIYVRFKAAASELKPILEEIESKASRKEYVHLLAVCHKLYCEQRLSLIKGTVHQRISEFAKKEGLPSLTRSGCAYLMQVCQLEHQLFHHFFPSSSEDVSSLAPLIDPLSTYLYDTLRPKLIHEANADFLCEMVDILKVEVLGEQLSRKSESLAGLRPSLERILADIHERLTFRARTYIRDEIANYIPINEDFNYPAKLEHSADVVSETATNANPDVFKTWYPPLEKTISFLSKLYRSLEPAVFTGLAQEAVEVCSVSIQKASKLIAKRSTPMDGQLFLIKHLLILREQIAPFDIEFSVTHKELDFSHLLENLRRILRGQTSLFDWSGSTSLARTLTPRVLESQVDAKKELEKSLKATCEEFIMAVTKQVVDPMLSFVTKVTAVKVALSSGTQNQKRDSVMAKPLKEQAFATPEAVAELVQKVHSAIQRELPVVIAKMKLYLQNSSTRTILFKPIKTNIVEAHIQIQSLLKAEYSPEEKRTINMVPIEELESQLDNLL</sequence>
<organism evidence="12 13">
    <name type="scientific">Gossypium tomentosum</name>
    <name type="common">Hawaiian cotton</name>
    <name type="synonym">Gossypium sandvicense</name>
    <dbReference type="NCBI Taxonomy" id="34277"/>
    <lineage>
        <taxon>Eukaryota</taxon>
        <taxon>Viridiplantae</taxon>
        <taxon>Streptophyta</taxon>
        <taxon>Embryophyta</taxon>
        <taxon>Tracheophyta</taxon>
        <taxon>Spermatophyta</taxon>
        <taxon>Magnoliopsida</taxon>
        <taxon>eudicotyledons</taxon>
        <taxon>Gunneridae</taxon>
        <taxon>Pentapetalae</taxon>
        <taxon>rosids</taxon>
        <taxon>malvids</taxon>
        <taxon>Malvales</taxon>
        <taxon>Malvaceae</taxon>
        <taxon>Malvoideae</taxon>
        <taxon>Gossypium</taxon>
    </lineage>
</organism>
<evidence type="ECO:0000256" key="1">
    <source>
        <dbReference type="ARBA" id="ARBA00004395"/>
    </source>
</evidence>
<keyword evidence="5" id="KW-0653">Protein transport</keyword>
<gene>
    <name evidence="12" type="ORF">ES332_D13G237800v1</name>
</gene>
<keyword evidence="6" id="KW-0333">Golgi apparatus</keyword>
<keyword evidence="7" id="KW-0472">Membrane</keyword>
<keyword evidence="4" id="KW-0813">Transport</keyword>
<name>A0A5D2I0J5_GOSTO</name>